<protein>
    <submittedName>
        <fullName evidence="1">Uncharacterized protein</fullName>
    </submittedName>
</protein>
<accession>A0A7W8EHZ9</accession>
<evidence type="ECO:0000313" key="1">
    <source>
        <dbReference type="EMBL" id="MBB5080124.1"/>
    </source>
</evidence>
<name>A0A7W8EHZ9_9ACTN</name>
<comment type="caution">
    <text evidence="1">The sequence shown here is derived from an EMBL/GenBank/DDBJ whole genome shotgun (WGS) entry which is preliminary data.</text>
</comment>
<proteinExistence type="predicted"/>
<organism evidence="1 2">
    <name type="scientific">Nonomuraea endophytica</name>
    <dbReference type="NCBI Taxonomy" id="714136"/>
    <lineage>
        <taxon>Bacteria</taxon>
        <taxon>Bacillati</taxon>
        <taxon>Actinomycetota</taxon>
        <taxon>Actinomycetes</taxon>
        <taxon>Streptosporangiales</taxon>
        <taxon>Streptosporangiaceae</taxon>
        <taxon>Nonomuraea</taxon>
    </lineage>
</organism>
<evidence type="ECO:0000313" key="2">
    <source>
        <dbReference type="Proteomes" id="UP000568380"/>
    </source>
</evidence>
<keyword evidence="2" id="KW-1185">Reference proteome</keyword>
<dbReference type="AlphaFoldDB" id="A0A7W8EHZ9"/>
<sequence length="65" mass="6747">MTRLGVSSHLVGLFHIAEVAPGSPAVTEVNGTTDEVAWLPITTLTDALSPAAADALRLISGYQRS</sequence>
<reference evidence="1 2" key="1">
    <citation type="submission" date="2020-08" db="EMBL/GenBank/DDBJ databases">
        <title>Genomic Encyclopedia of Type Strains, Phase IV (KMG-IV): sequencing the most valuable type-strain genomes for metagenomic binning, comparative biology and taxonomic classification.</title>
        <authorList>
            <person name="Goeker M."/>
        </authorList>
    </citation>
    <scope>NUCLEOTIDE SEQUENCE [LARGE SCALE GENOMIC DNA]</scope>
    <source>
        <strain evidence="1 2">DSM 45385</strain>
    </source>
</reference>
<dbReference type="Proteomes" id="UP000568380">
    <property type="component" value="Unassembled WGS sequence"/>
</dbReference>
<gene>
    <name evidence="1" type="ORF">HNR40_005610</name>
</gene>
<dbReference type="EMBL" id="JACHIN010000007">
    <property type="protein sequence ID" value="MBB5080124.1"/>
    <property type="molecule type" value="Genomic_DNA"/>
</dbReference>